<dbReference type="Proteomes" id="UP001574673">
    <property type="component" value="Unassembled WGS sequence"/>
</dbReference>
<organism evidence="7 8">
    <name type="scientific">Dentiradicibacter hellwigii</name>
    <dbReference type="NCBI Taxonomy" id="3149053"/>
    <lineage>
        <taxon>Bacteria</taxon>
        <taxon>Pseudomonadati</taxon>
        <taxon>Pseudomonadota</taxon>
        <taxon>Betaproteobacteria</taxon>
        <taxon>Rhodocyclales</taxon>
        <taxon>Rhodocyclaceae</taxon>
        <taxon>Dentiradicibacter</taxon>
    </lineage>
</organism>
<proteinExistence type="predicted"/>
<name>A0ABV4UH84_9RHOO</name>
<keyword evidence="4 6" id="KW-0472">Membrane</keyword>
<evidence type="ECO:0000313" key="8">
    <source>
        <dbReference type="Proteomes" id="UP001574673"/>
    </source>
</evidence>
<keyword evidence="3 6" id="KW-1133">Transmembrane helix</keyword>
<comment type="caution">
    <text evidence="7">The sequence shown here is derived from an EMBL/GenBank/DDBJ whole genome shotgun (WGS) entry which is preliminary data.</text>
</comment>
<feature type="compositionally biased region" description="Basic and acidic residues" evidence="5">
    <location>
        <begin position="345"/>
        <end position="357"/>
    </location>
</feature>
<evidence type="ECO:0000256" key="4">
    <source>
        <dbReference type="ARBA" id="ARBA00023136"/>
    </source>
</evidence>
<evidence type="ECO:0000256" key="6">
    <source>
        <dbReference type="SAM" id="Phobius"/>
    </source>
</evidence>
<accession>A0ABV4UH84</accession>
<keyword evidence="2 6" id="KW-0812">Transmembrane</keyword>
<evidence type="ECO:0000256" key="5">
    <source>
        <dbReference type="SAM" id="MobiDB-lite"/>
    </source>
</evidence>
<protein>
    <submittedName>
        <fullName evidence="7">DUF697 domain-containing protein</fullName>
    </submittedName>
</protein>
<keyword evidence="8" id="KW-1185">Reference proteome</keyword>
<comment type="subcellular location">
    <subcellularLocation>
        <location evidence="1">Membrane</location>
        <topology evidence="1">Multi-pass membrane protein</topology>
    </subcellularLocation>
</comment>
<sequence>MKTAISGLRAITLSFALLLGVYLLTALLANIVSLADAADRVHGGSGVFIFWGLLSLSFLLLVAPFALFFRLPKALTPPPSVDDPAYEAFLQAFIARLRVNLLLAGMAINNEADVVSACAKLEKTVDELIKETASTVFVSTAVMQNGRLDGLIVFFTQIRLVWRIAQVYTQRPSPRQMLYLYSNVGMNALVAENLQEIEFMEIAAPIVTAIVPSLKGALPGFQGVSTLLVNSLASGCSNAFLTLRVGLMARVYCASLTRPEPSALKKNATVLAMGMVGGIARTQGERVVKSSWHAVSRAVGSAMDASVETVKSTVGQTTDVAVEAARSVGGVFSRSWESLKSSLSKKTDREPESSERR</sequence>
<gene>
    <name evidence="7" type="ORF">ABCS64_11750</name>
</gene>
<evidence type="ECO:0000256" key="2">
    <source>
        <dbReference type="ARBA" id="ARBA00022692"/>
    </source>
</evidence>
<reference evidence="8" key="1">
    <citation type="submission" date="2024-06" db="EMBL/GenBank/DDBJ databases">
        <title>Radixoralia hellwigii gen. nov., sp nov., isolated from a root canal in the human oral cavity.</title>
        <authorList>
            <person name="Bartsch S."/>
            <person name="Wittmer A."/>
            <person name="Schulz A.-K."/>
            <person name="Neumann-Schaal M."/>
            <person name="Wolf J."/>
            <person name="Gronow S."/>
            <person name="Tennert C."/>
            <person name="Haecker G."/>
            <person name="Cieplik F."/>
            <person name="Al-Ahmad A."/>
        </authorList>
    </citation>
    <scope>NUCLEOTIDE SEQUENCE [LARGE SCALE GENOMIC DNA]</scope>
    <source>
        <strain evidence="8">Wk13</strain>
    </source>
</reference>
<feature type="region of interest" description="Disordered" evidence="5">
    <location>
        <begin position="336"/>
        <end position="357"/>
    </location>
</feature>
<evidence type="ECO:0000313" key="7">
    <source>
        <dbReference type="EMBL" id="MFA9950989.1"/>
    </source>
</evidence>
<dbReference type="EMBL" id="JBEUWX010000003">
    <property type="protein sequence ID" value="MFA9950989.1"/>
    <property type="molecule type" value="Genomic_DNA"/>
</dbReference>
<feature type="transmembrane region" description="Helical" evidence="6">
    <location>
        <begin position="47"/>
        <end position="69"/>
    </location>
</feature>
<dbReference type="InterPro" id="IPR021147">
    <property type="entry name" value="DUF697"/>
</dbReference>
<dbReference type="Pfam" id="PF05128">
    <property type="entry name" value="DUF697"/>
    <property type="match status" value="1"/>
</dbReference>
<evidence type="ECO:0000256" key="3">
    <source>
        <dbReference type="ARBA" id="ARBA00022989"/>
    </source>
</evidence>
<dbReference type="RefSeq" id="WP_418892075.1">
    <property type="nucleotide sequence ID" value="NZ_JBEUWX010000003.1"/>
</dbReference>
<evidence type="ECO:0000256" key="1">
    <source>
        <dbReference type="ARBA" id="ARBA00004141"/>
    </source>
</evidence>